<dbReference type="GO" id="GO:0004190">
    <property type="term" value="F:aspartic-type endopeptidase activity"/>
    <property type="evidence" value="ECO:0007669"/>
    <property type="project" value="InterPro"/>
</dbReference>
<dbReference type="GO" id="GO:0006508">
    <property type="term" value="P:proteolysis"/>
    <property type="evidence" value="ECO:0007669"/>
    <property type="project" value="InterPro"/>
</dbReference>
<evidence type="ECO:0000313" key="3">
    <source>
        <dbReference type="EMBL" id="PYA66774.1"/>
    </source>
</evidence>
<evidence type="ECO:0000313" key="2">
    <source>
        <dbReference type="EMBL" id="OCO79331.1"/>
    </source>
</evidence>
<reference evidence="2" key="2">
    <citation type="journal article" date="2017" name="PLoS ONE">
        <title>Genomic and phenotypic characterisation of fluoroquinolone resistance mechanisms in Enterobacteriaceae in Durban, South Africa.</title>
        <authorList>
            <person name="Osei Sekyere J."/>
            <person name="Amoako D.G."/>
        </authorList>
    </citation>
    <scope>NUCLEOTIDE SEQUENCE</scope>
    <source>
        <strain evidence="2">945174350</strain>
    </source>
</reference>
<dbReference type="Proteomes" id="UP000050489">
    <property type="component" value="Unassembled WGS sequence"/>
</dbReference>
<gene>
    <name evidence="2" type="ORF">AN695_0207940</name>
    <name evidence="3" type="ORF">DMW51_13145</name>
</gene>
<evidence type="ECO:0008006" key="6">
    <source>
        <dbReference type="Google" id="ProtNLM"/>
    </source>
</evidence>
<keyword evidence="1" id="KW-0732">Signal</keyword>
<evidence type="ECO:0000256" key="1">
    <source>
        <dbReference type="SAM" id="SignalP"/>
    </source>
</evidence>
<reference evidence="4" key="1">
    <citation type="submission" date="2016-04" db="EMBL/GenBank/DDBJ databases">
        <authorList>
            <person name="Osei Sekyere J."/>
            <person name="Sivertsen A."/>
            <person name="Pedersen A.T."/>
            <person name="Sundsfjord A."/>
        </authorList>
    </citation>
    <scope>NUCLEOTIDE SEQUENCE [LARGE SCALE GENOMIC DNA]</scope>
    <source>
        <strain evidence="4">945174350</strain>
    </source>
</reference>
<dbReference type="Proteomes" id="UP000247823">
    <property type="component" value="Unassembled WGS sequence"/>
</dbReference>
<accession>A0A658BZG9</accession>
<comment type="caution">
    <text evidence="2">The sequence shown here is derived from an EMBL/GenBank/DDBJ whole genome shotgun (WGS) entry which is preliminary data.</text>
</comment>
<sequence>MIKRLMLLACFFPGFSMASPPADVGRLRYDERRLPLVDVQIDNRLHTLMLDTGSAEGIHLYQHDLERLVAQPSLKAVRLAPRRLRDLSGGENQVPAWRISRLFIGYIPFNDVEVVSFKPWGLSLGNELPVSEVMGLGLFRDRKVLMDFENDRLQMLTHLPSDIAIWASYPFEQTDEGLSVTAFVGNKPLRLIVDTGASHSLLFAAGLPAGLLFSGCRSIEPEAENLDCRVTRFTLTDRRGRHHNDLAIVTEGPTSEALGFDGLLGMGFMRGHRVIVDMPERMLYISR</sequence>
<dbReference type="AlphaFoldDB" id="A0A658BZG9"/>
<evidence type="ECO:0000313" key="5">
    <source>
        <dbReference type="Proteomes" id="UP000247823"/>
    </source>
</evidence>
<protein>
    <recommendedName>
        <fullName evidence="6">Aspartyl protease</fullName>
    </recommendedName>
</protein>
<feature type="chain" id="PRO_5041130660" description="Aspartyl protease" evidence="1">
    <location>
        <begin position="19"/>
        <end position="287"/>
    </location>
</feature>
<dbReference type="SUPFAM" id="SSF50630">
    <property type="entry name" value="Acid proteases"/>
    <property type="match status" value="1"/>
</dbReference>
<dbReference type="InterPro" id="IPR001969">
    <property type="entry name" value="Aspartic_peptidase_AS"/>
</dbReference>
<evidence type="ECO:0000313" key="4">
    <source>
        <dbReference type="Proteomes" id="UP000050489"/>
    </source>
</evidence>
<dbReference type="EMBL" id="QJQB01000305">
    <property type="protein sequence ID" value="PYA66774.1"/>
    <property type="molecule type" value="Genomic_DNA"/>
</dbReference>
<organism evidence="2 4">
    <name type="scientific">Serratia marcescens</name>
    <dbReference type="NCBI Taxonomy" id="615"/>
    <lineage>
        <taxon>Bacteria</taxon>
        <taxon>Pseudomonadati</taxon>
        <taxon>Pseudomonadota</taxon>
        <taxon>Gammaproteobacteria</taxon>
        <taxon>Enterobacterales</taxon>
        <taxon>Yersiniaceae</taxon>
        <taxon>Serratia</taxon>
    </lineage>
</organism>
<dbReference type="InterPro" id="IPR021109">
    <property type="entry name" value="Peptidase_aspartic_dom_sf"/>
</dbReference>
<dbReference type="PROSITE" id="PS00141">
    <property type="entry name" value="ASP_PROTEASE"/>
    <property type="match status" value="1"/>
</dbReference>
<proteinExistence type="predicted"/>
<reference evidence="3" key="4">
    <citation type="submission" date="2018-06" db="EMBL/GenBank/DDBJ databases">
        <authorList>
            <person name="Martins R.C."/>
            <person name="Perdigao-Neto L.V."/>
            <person name="Costa S.F."/>
            <person name="Levin A.S.S."/>
        </authorList>
    </citation>
    <scope>NUCLEOTIDE SEQUENCE</scope>
    <source>
        <strain evidence="3">1283</strain>
    </source>
</reference>
<feature type="signal peptide" evidence="1">
    <location>
        <begin position="1"/>
        <end position="18"/>
    </location>
</feature>
<reference evidence="3" key="3">
    <citation type="submission" date="2018-06" db="EMBL/GenBank/DDBJ databases">
        <title>Serratia marcescens genome sequencing and assembly.</title>
        <authorList>
            <person name="Martins R.C.R."/>
            <person name="Perdigao-Neto L.V."/>
            <person name="Costa S.F."/>
            <person name="Levin A.S.S."/>
        </authorList>
    </citation>
    <scope>NUCLEOTIDE SEQUENCE</scope>
    <source>
        <strain evidence="3">1283</strain>
    </source>
</reference>
<dbReference type="EMBL" id="LJEX02000158">
    <property type="protein sequence ID" value="OCO79331.1"/>
    <property type="molecule type" value="Genomic_DNA"/>
</dbReference>
<dbReference type="RefSeq" id="WP_038873546.1">
    <property type="nucleotide sequence ID" value="NZ_CABMHU010000026.1"/>
</dbReference>
<name>A0A658BZG9_SERMA</name>
<keyword evidence="5" id="KW-1185">Reference proteome</keyword>